<comment type="caution">
    <text evidence="6">The sequence shown here is derived from an EMBL/GenBank/DDBJ whole genome shotgun (WGS) entry which is preliminary data.</text>
</comment>
<dbReference type="SUPFAM" id="SSF53850">
    <property type="entry name" value="Periplasmic binding protein-like II"/>
    <property type="match status" value="1"/>
</dbReference>
<dbReference type="Pfam" id="PF00496">
    <property type="entry name" value="SBP_bac_5"/>
    <property type="match status" value="1"/>
</dbReference>
<reference evidence="6" key="2">
    <citation type="submission" date="2021-09" db="EMBL/GenBank/DDBJ databases">
        <authorList>
            <person name="Gilroy R."/>
        </authorList>
    </citation>
    <scope>NUCLEOTIDE SEQUENCE</scope>
    <source>
        <strain evidence="6">ChiHjej13B12-9602</strain>
    </source>
</reference>
<dbReference type="PROSITE" id="PS51318">
    <property type="entry name" value="TAT"/>
    <property type="match status" value="1"/>
</dbReference>
<dbReference type="AlphaFoldDB" id="A0A921IVB3"/>
<dbReference type="GO" id="GO:0043190">
    <property type="term" value="C:ATP-binding cassette (ABC) transporter complex"/>
    <property type="evidence" value="ECO:0007669"/>
    <property type="project" value="InterPro"/>
</dbReference>
<evidence type="ECO:0000256" key="4">
    <source>
        <dbReference type="SAM" id="SignalP"/>
    </source>
</evidence>
<organism evidence="6 7">
    <name type="scientific">Enorma phocaeensis</name>
    <dbReference type="NCBI Taxonomy" id="1871019"/>
    <lineage>
        <taxon>Bacteria</taxon>
        <taxon>Bacillati</taxon>
        <taxon>Actinomycetota</taxon>
        <taxon>Coriobacteriia</taxon>
        <taxon>Coriobacteriales</taxon>
        <taxon>Coriobacteriaceae</taxon>
        <taxon>Enorma</taxon>
    </lineage>
</organism>
<reference evidence="6" key="1">
    <citation type="journal article" date="2021" name="PeerJ">
        <title>Extensive microbial diversity within the chicken gut microbiome revealed by metagenomics and culture.</title>
        <authorList>
            <person name="Gilroy R."/>
            <person name="Ravi A."/>
            <person name="Getino M."/>
            <person name="Pursley I."/>
            <person name="Horton D.L."/>
            <person name="Alikhan N.F."/>
            <person name="Baker D."/>
            <person name="Gharbi K."/>
            <person name="Hall N."/>
            <person name="Watson M."/>
            <person name="Adriaenssens E.M."/>
            <person name="Foster-Nyarko E."/>
            <person name="Jarju S."/>
            <person name="Secka A."/>
            <person name="Antonio M."/>
            <person name="Oren A."/>
            <person name="Chaudhuri R.R."/>
            <person name="La Ragione R."/>
            <person name="Hildebrand F."/>
            <person name="Pallen M.J."/>
        </authorList>
    </citation>
    <scope>NUCLEOTIDE SEQUENCE</scope>
    <source>
        <strain evidence="6">ChiHjej13B12-9602</strain>
    </source>
</reference>
<evidence type="ECO:0000313" key="7">
    <source>
        <dbReference type="Proteomes" id="UP000753256"/>
    </source>
</evidence>
<keyword evidence="2" id="KW-0813">Transport</keyword>
<dbReference type="RefSeq" id="WP_273189171.1">
    <property type="nucleotide sequence ID" value="NZ_DYUZ01000011.1"/>
</dbReference>
<accession>A0A921IVB3</accession>
<dbReference type="GO" id="GO:0015833">
    <property type="term" value="P:peptide transport"/>
    <property type="evidence" value="ECO:0007669"/>
    <property type="project" value="TreeGrafter"/>
</dbReference>
<dbReference type="InterPro" id="IPR039424">
    <property type="entry name" value="SBP_5"/>
</dbReference>
<keyword evidence="3 4" id="KW-0732">Signal</keyword>
<dbReference type="Gene3D" id="3.90.76.10">
    <property type="entry name" value="Dipeptide-binding Protein, Domain 1"/>
    <property type="match status" value="1"/>
</dbReference>
<dbReference type="InterPro" id="IPR006311">
    <property type="entry name" value="TAT_signal"/>
</dbReference>
<dbReference type="Proteomes" id="UP000753256">
    <property type="component" value="Unassembled WGS sequence"/>
</dbReference>
<evidence type="ECO:0000259" key="5">
    <source>
        <dbReference type="Pfam" id="PF00496"/>
    </source>
</evidence>
<dbReference type="EMBL" id="DYUZ01000011">
    <property type="protein sequence ID" value="HJG36794.1"/>
    <property type="molecule type" value="Genomic_DNA"/>
</dbReference>
<dbReference type="PANTHER" id="PTHR30290">
    <property type="entry name" value="PERIPLASMIC BINDING COMPONENT OF ABC TRANSPORTER"/>
    <property type="match status" value="1"/>
</dbReference>
<dbReference type="InterPro" id="IPR000914">
    <property type="entry name" value="SBP_5_dom"/>
</dbReference>
<name>A0A921IVB3_9ACTN</name>
<feature type="signal peptide" evidence="4">
    <location>
        <begin position="1"/>
        <end position="20"/>
    </location>
</feature>
<dbReference type="GO" id="GO:1904680">
    <property type="term" value="F:peptide transmembrane transporter activity"/>
    <property type="evidence" value="ECO:0007669"/>
    <property type="project" value="TreeGrafter"/>
</dbReference>
<evidence type="ECO:0000256" key="3">
    <source>
        <dbReference type="ARBA" id="ARBA00022729"/>
    </source>
</evidence>
<dbReference type="GO" id="GO:0042597">
    <property type="term" value="C:periplasmic space"/>
    <property type="evidence" value="ECO:0007669"/>
    <property type="project" value="UniProtKB-ARBA"/>
</dbReference>
<evidence type="ECO:0000256" key="2">
    <source>
        <dbReference type="ARBA" id="ARBA00022448"/>
    </source>
</evidence>
<gene>
    <name evidence="6" type="ORF">K8V70_02875</name>
</gene>
<protein>
    <submittedName>
        <fullName evidence="6">ABC transporter substrate-binding protein</fullName>
    </submittedName>
</protein>
<proteinExistence type="inferred from homology"/>
<evidence type="ECO:0000313" key="6">
    <source>
        <dbReference type="EMBL" id="HJG36794.1"/>
    </source>
</evidence>
<feature type="chain" id="PRO_5038668811" evidence="4">
    <location>
        <begin position="21"/>
        <end position="532"/>
    </location>
</feature>
<comment type="similarity">
    <text evidence="1">Belongs to the bacterial solute-binding protein 5 family.</text>
</comment>
<dbReference type="InterPro" id="IPR030678">
    <property type="entry name" value="Peptide/Ni-bd"/>
</dbReference>
<sequence>MNSQLMCGRRGFLAMGAAGALGVAGLAGCGSQRASEAGSAAMTSLTYGVRTESLGLDPALASSDPGTIMSQMYEGLLKFNADCTDVEPCLAEDWSVSDDGLTYTFTLRQGVKFHDGTDFNADAVVRSIERQLEPNRTDDMAYASFVFGSESTGTGVASVEKTGDYEVVLHMRAASTPFKMNLAMLFGAPIVSPTALDEYDNNLNEHPCGTGPYKFISWSKGENVQMETFEDYWDKEHMPQCSPVVYRFIPEPSSRVTALSNGEVDIIDGVDPAMIDQVEQNGGVGVIEDASSLNYMAFNMESEIFSNLEARTAFCQAINIDEMVETLYGEYSTVAHSCMPESMAPYAQDLERPAYDPDAARETFANLGVTNITMLTYTNAQDYNVVNGQNLAETLQGYLAEVGVDMEIVAYDMATYKNRQQTDYYDVCLAGWLSDNGDPDNFMNLLATSAGTQNIAHYSNPEYDALIVEGLGTPAGDDRDAVYLQCEKIVARDLPWMVISHGVSLGATSAAVDGYNVNPLSFYDAEYITKTA</sequence>
<evidence type="ECO:0000256" key="1">
    <source>
        <dbReference type="ARBA" id="ARBA00005695"/>
    </source>
</evidence>
<dbReference type="PANTHER" id="PTHR30290:SF9">
    <property type="entry name" value="OLIGOPEPTIDE-BINDING PROTEIN APPA"/>
    <property type="match status" value="1"/>
</dbReference>
<dbReference type="Gene3D" id="3.40.190.10">
    <property type="entry name" value="Periplasmic binding protein-like II"/>
    <property type="match status" value="1"/>
</dbReference>
<dbReference type="PIRSF" id="PIRSF002741">
    <property type="entry name" value="MppA"/>
    <property type="match status" value="1"/>
</dbReference>
<feature type="domain" description="Solute-binding protein family 5" evidence="5">
    <location>
        <begin position="86"/>
        <end position="453"/>
    </location>
</feature>
<dbReference type="Gene3D" id="3.10.105.10">
    <property type="entry name" value="Dipeptide-binding Protein, Domain 3"/>
    <property type="match status" value="1"/>
</dbReference>